<dbReference type="CDD" id="cd07185">
    <property type="entry name" value="OmpA_C-like"/>
    <property type="match status" value="1"/>
</dbReference>
<dbReference type="InterPro" id="IPR011250">
    <property type="entry name" value="OMP/PagP_B-barrel"/>
</dbReference>
<dbReference type="STRING" id="1547445.LO80_09370"/>
<dbReference type="InterPro" id="IPR050330">
    <property type="entry name" value="Bact_OuterMem_StrucFunc"/>
</dbReference>
<evidence type="ECO:0000256" key="4">
    <source>
        <dbReference type="ARBA" id="ARBA00022692"/>
    </source>
</evidence>
<dbReference type="SUPFAM" id="SSF103088">
    <property type="entry name" value="OmpA-like"/>
    <property type="match status" value="1"/>
</dbReference>
<dbReference type="eggNOG" id="COG2885">
    <property type="taxonomic scope" value="Bacteria"/>
</dbReference>
<comment type="subcellular location">
    <subcellularLocation>
        <location evidence="1">Cell outer membrane</location>
        <topology evidence="1">Multi-pass membrane protein</topology>
    </subcellularLocation>
</comment>
<evidence type="ECO:0000256" key="11">
    <source>
        <dbReference type="SAM" id="SignalP"/>
    </source>
</evidence>
<dbReference type="Proteomes" id="UP000029672">
    <property type="component" value="Chromosome"/>
</dbReference>
<dbReference type="GO" id="GO:0046930">
    <property type="term" value="C:pore complex"/>
    <property type="evidence" value="ECO:0007669"/>
    <property type="project" value="UniProtKB-KW"/>
</dbReference>
<evidence type="ECO:0000256" key="9">
    <source>
        <dbReference type="PROSITE-ProRule" id="PRU00473"/>
    </source>
</evidence>
<dbReference type="AlphaFoldDB" id="A0A097ERG2"/>
<dbReference type="Pfam" id="PF00691">
    <property type="entry name" value="OmpA"/>
    <property type="match status" value="1"/>
</dbReference>
<evidence type="ECO:0000259" key="12">
    <source>
        <dbReference type="PROSITE" id="PS51123"/>
    </source>
</evidence>
<keyword evidence="5" id="KW-0406">Ion transport</keyword>
<dbReference type="KEGG" id="frf:LO80_09370"/>
<dbReference type="GO" id="GO:0009279">
    <property type="term" value="C:cell outer membrane"/>
    <property type="evidence" value="ECO:0007669"/>
    <property type="project" value="UniProtKB-SubCell"/>
</dbReference>
<dbReference type="GO" id="GO:0015288">
    <property type="term" value="F:porin activity"/>
    <property type="evidence" value="ECO:0007669"/>
    <property type="project" value="UniProtKB-KW"/>
</dbReference>
<evidence type="ECO:0000256" key="10">
    <source>
        <dbReference type="SAM" id="MobiDB-lite"/>
    </source>
</evidence>
<evidence type="ECO:0000256" key="2">
    <source>
        <dbReference type="ARBA" id="ARBA00022448"/>
    </source>
</evidence>
<evidence type="ECO:0000313" key="14">
    <source>
        <dbReference type="Proteomes" id="UP000029672"/>
    </source>
</evidence>
<name>A0A097ERG2_9GAMM</name>
<feature type="domain" description="OmpA-like" evidence="12">
    <location>
        <begin position="274"/>
        <end position="395"/>
    </location>
</feature>
<dbReference type="Gene3D" id="2.40.160.20">
    <property type="match status" value="1"/>
</dbReference>
<dbReference type="SUPFAM" id="SSF56925">
    <property type="entry name" value="OMPA-like"/>
    <property type="match status" value="1"/>
</dbReference>
<dbReference type="PRINTS" id="PR01021">
    <property type="entry name" value="OMPADOMAIN"/>
</dbReference>
<keyword evidence="11" id="KW-0732">Signal</keyword>
<organism evidence="13 14">
    <name type="scientific">Candidatus Francisella endociliophora</name>
    <dbReference type="NCBI Taxonomy" id="653937"/>
    <lineage>
        <taxon>Bacteria</taxon>
        <taxon>Pseudomonadati</taxon>
        <taxon>Pseudomonadota</taxon>
        <taxon>Gammaproteobacteria</taxon>
        <taxon>Thiotrichales</taxon>
        <taxon>Francisellaceae</taxon>
        <taxon>Francisella</taxon>
    </lineage>
</organism>
<keyword evidence="8" id="KW-0998">Cell outer membrane</keyword>
<dbReference type="InterPro" id="IPR006665">
    <property type="entry name" value="OmpA-like"/>
</dbReference>
<keyword evidence="7 9" id="KW-0472">Membrane</keyword>
<keyword evidence="4" id="KW-0812">Transmembrane</keyword>
<evidence type="ECO:0000256" key="6">
    <source>
        <dbReference type="ARBA" id="ARBA00023114"/>
    </source>
</evidence>
<dbReference type="HOGENOM" id="CLU_707417_0_0_6"/>
<gene>
    <name evidence="13" type="ORF">LO80_09370</name>
</gene>
<proteinExistence type="predicted"/>
<evidence type="ECO:0000256" key="7">
    <source>
        <dbReference type="ARBA" id="ARBA00023136"/>
    </source>
</evidence>
<evidence type="ECO:0000256" key="5">
    <source>
        <dbReference type="ARBA" id="ARBA00023065"/>
    </source>
</evidence>
<evidence type="ECO:0000313" key="13">
    <source>
        <dbReference type="EMBL" id="AIT10160.1"/>
    </source>
</evidence>
<evidence type="ECO:0000256" key="3">
    <source>
        <dbReference type="ARBA" id="ARBA00022452"/>
    </source>
</evidence>
<sequence length="397" mass="41767">MKLRNIVLATSVLLGTATVSFAATGDNMDMDASTDVATTPATQAGASDSLISPLTNTYSALTNKDNTWGPQDRSGQWYLGVGANGMAQNVNSSSGAAANFILGYNINKYFAVQYNQIVGKHFAGIGEGVINLSNSTMFTPYAAAGAGWGNLSGKATGAWDVGGGLKFELSRDVQASVDYRYIQTMAPNPVAGLGQQANAAGGNNLIGAGITWFFGGKDNTTNDTANIEDNGATTAAETTAMPTVDETKYVLPKGIQQCEGNFNLTKDGVACYTVDGDDVTVYLDTKFAYDSTDLNSKGKEAISSFVNFIKDSDIASVTVKGYASQGTTGEEFEVYNQKLSEKRAEAVADYMKGLGLDSEKIVTKGFGYNDTLDGVDKSDASNQRVQASVSAPLKEEK</sequence>
<dbReference type="PROSITE" id="PS51123">
    <property type="entry name" value="OMPA_2"/>
    <property type="match status" value="1"/>
</dbReference>
<keyword evidence="14" id="KW-1185">Reference proteome</keyword>
<dbReference type="EMBL" id="CP009574">
    <property type="protein sequence ID" value="AIT10160.1"/>
    <property type="molecule type" value="Genomic_DNA"/>
</dbReference>
<dbReference type="PANTHER" id="PTHR30329">
    <property type="entry name" value="STATOR ELEMENT OF FLAGELLAR MOTOR COMPLEX"/>
    <property type="match status" value="1"/>
</dbReference>
<keyword evidence="6" id="KW-0626">Porin</keyword>
<dbReference type="InterPro" id="IPR006664">
    <property type="entry name" value="OMP_bac"/>
</dbReference>
<feature type="signal peptide" evidence="11">
    <location>
        <begin position="1"/>
        <end position="22"/>
    </location>
</feature>
<feature type="chain" id="PRO_5001934947" evidence="11">
    <location>
        <begin position="23"/>
        <end position="397"/>
    </location>
</feature>
<dbReference type="eggNOG" id="COG3637">
    <property type="taxonomic scope" value="Bacteria"/>
</dbReference>
<dbReference type="RefSeq" id="WP_040010534.1">
    <property type="nucleotide sequence ID" value="NZ_CP009574.1"/>
</dbReference>
<keyword evidence="3" id="KW-1134">Transmembrane beta strand</keyword>
<feature type="region of interest" description="Disordered" evidence="10">
    <location>
        <begin position="373"/>
        <end position="397"/>
    </location>
</feature>
<dbReference type="Gene3D" id="3.30.1330.60">
    <property type="entry name" value="OmpA-like domain"/>
    <property type="match status" value="1"/>
</dbReference>
<evidence type="ECO:0000256" key="8">
    <source>
        <dbReference type="ARBA" id="ARBA00023237"/>
    </source>
</evidence>
<accession>A0A097ERG2</accession>
<feature type="compositionally biased region" description="Polar residues" evidence="10">
    <location>
        <begin position="380"/>
        <end position="389"/>
    </location>
</feature>
<dbReference type="InterPro" id="IPR036737">
    <property type="entry name" value="OmpA-like_sf"/>
</dbReference>
<evidence type="ECO:0000256" key="1">
    <source>
        <dbReference type="ARBA" id="ARBA00004571"/>
    </source>
</evidence>
<dbReference type="PANTHER" id="PTHR30329:SF21">
    <property type="entry name" value="LIPOPROTEIN YIAD-RELATED"/>
    <property type="match status" value="1"/>
</dbReference>
<reference evidence="13 14" key="1">
    <citation type="submission" date="2014-10" db="EMBL/GenBank/DDBJ databases">
        <title>Whole genome sequence of Francisella endociliophora strain FSC1006, isolated from a laboratory culture of the marine ciliate Euplotes raikovi.</title>
        <authorList>
            <person name="Granberg M."/>
            <person name="Backman S."/>
            <person name="Lundmark E."/>
            <person name="Nilsson E."/>
            <person name="Karlsson E."/>
            <person name="Thelaus J."/>
            <person name="Ohrman C."/>
            <person name="Larkeryd A."/>
            <person name="Stenberg P."/>
        </authorList>
    </citation>
    <scope>NUCLEOTIDE SEQUENCE [LARGE SCALE GENOMIC DNA]</scope>
    <source>
        <strain evidence="13 14">FSC1006</strain>
    </source>
</reference>
<dbReference type="GO" id="GO:0006811">
    <property type="term" value="P:monoatomic ion transport"/>
    <property type="evidence" value="ECO:0007669"/>
    <property type="project" value="UniProtKB-KW"/>
</dbReference>
<keyword evidence="2" id="KW-0813">Transport</keyword>
<protein>
    <submittedName>
        <fullName evidence="13">Membrane protein</fullName>
    </submittedName>
</protein>